<dbReference type="STRING" id="478820.A0A196SAR2"/>
<dbReference type="PANTHER" id="PTHR48014:SF21">
    <property type="entry name" value="SERINE_THREONINE-PROTEIN KINASE FRAY2"/>
    <property type="match status" value="1"/>
</dbReference>
<dbReference type="PANTHER" id="PTHR48014">
    <property type="entry name" value="SERINE/THREONINE-PROTEIN KINASE FRAY2"/>
    <property type="match status" value="1"/>
</dbReference>
<protein>
    <submittedName>
        <fullName evidence="3">Protein kinase</fullName>
    </submittedName>
</protein>
<reference evidence="3 4" key="1">
    <citation type="submission" date="2016-05" db="EMBL/GenBank/DDBJ databases">
        <title>Nuclear genome of Blastocystis sp. subtype 1 NandII.</title>
        <authorList>
            <person name="Gentekaki E."/>
            <person name="Curtis B."/>
            <person name="Stairs C."/>
            <person name="Eme L."/>
            <person name="Herman E."/>
            <person name="Klimes V."/>
            <person name="Arias M.C."/>
            <person name="Elias M."/>
            <person name="Hilliou F."/>
            <person name="Klute M."/>
            <person name="Malik S.-B."/>
            <person name="Pightling A."/>
            <person name="Rachubinski R."/>
            <person name="Salas D."/>
            <person name="Schlacht A."/>
            <person name="Suga H."/>
            <person name="Archibald J."/>
            <person name="Ball S.G."/>
            <person name="Clark G."/>
            <person name="Dacks J."/>
            <person name="Van Der Giezen M."/>
            <person name="Tsaousis A."/>
            <person name="Roger A."/>
        </authorList>
    </citation>
    <scope>NUCLEOTIDE SEQUENCE [LARGE SCALE GENOMIC DNA]</scope>
    <source>
        <strain evidence="4">ATCC 50177 / NandII</strain>
    </source>
</reference>
<dbReference type="InterPro" id="IPR008271">
    <property type="entry name" value="Ser/Thr_kinase_AS"/>
</dbReference>
<dbReference type="Gene3D" id="1.10.510.10">
    <property type="entry name" value="Transferase(Phosphotransferase) domain 1"/>
    <property type="match status" value="1"/>
</dbReference>
<feature type="domain" description="Protein kinase" evidence="2">
    <location>
        <begin position="2"/>
        <end position="270"/>
    </location>
</feature>
<dbReference type="OrthoDB" id="8693905at2759"/>
<dbReference type="SUPFAM" id="SSF56112">
    <property type="entry name" value="Protein kinase-like (PK-like)"/>
    <property type="match status" value="1"/>
</dbReference>
<keyword evidence="3" id="KW-0808">Transferase</keyword>
<dbReference type="InterPro" id="IPR047173">
    <property type="entry name" value="STRAD_A/B-like"/>
</dbReference>
<name>A0A196SAR2_BLAHN</name>
<dbReference type="InterPro" id="IPR011009">
    <property type="entry name" value="Kinase-like_dom_sf"/>
</dbReference>
<comment type="caution">
    <text evidence="3">The sequence shown here is derived from an EMBL/GenBank/DDBJ whole genome shotgun (WGS) entry which is preliminary data.</text>
</comment>
<dbReference type="EMBL" id="LXWW01000288">
    <property type="protein sequence ID" value="OAO14140.1"/>
    <property type="molecule type" value="Genomic_DNA"/>
</dbReference>
<dbReference type="PROSITE" id="PS00108">
    <property type="entry name" value="PROTEIN_KINASE_ST"/>
    <property type="match status" value="1"/>
</dbReference>
<dbReference type="GO" id="GO:0043539">
    <property type="term" value="F:protein serine/threonine kinase activator activity"/>
    <property type="evidence" value="ECO:0007669"/>
    <property type="project" value="InterPro"/>
</dbReference>
<dbReference type="GO" id="GO:0004672">
    <property type="term" value="F:protein kinase activity"/>
    <property type="evidence" value="ECO:0007669"/>
    <property type="project" value="InterPro"/>
</dbReference>
<dbReference type="SMART" id="SM00220">
    <property type="entry name" value="S_TKc"/>
    <property type="match status" value="1"/>
</dbReference>
<evidence type="ECO:0000313" key="4">
    <source>
        <dbReference type="Proteomes" id="UP000078348"/>
    </source>
</evidence>
<proteinExistence type="inferred from homology"/>
<evidence type="ECO:0000256" key="1">
    <source>
        <dbReference type="ARBA" id="ARBA00008874"/>
    </source>
</evidence>
<dbReference type="GO" id="GO:0005524">
    <property type="term" value="F:ATP binding"/>
    <property type="evidence" value="ECO:0007669"/>
    <property type="project" value="InterPro"/>
</dbReference>
<dbReference type="PROSITE" id="PS50011">
    <property type="entry name" value="PROTEIN_KINASE_DOM"/>
    <property type="match status" value="1"/>
</dbReference>
<evidence type="ECO:0000259" key="2">
    <source>
        <dbReference type="PROSITE" id="PS50011"/>
    </source>
</evidence>
<evidence type="ECO:0000313" key="3">
    <source>
        <dbReference type="EMBL" id="OAO14140.1"/>
    </source>
</evidence>
<dbReference type="InterPro" id="IPR000719">
    <property type="entry name" value="Prot_kinase_dom"/>
</dbReference>
<organism evidence="3 4">
    <name type="scientific">Blastocystis sp. subtype 1 (strain ATCC 50177 / NandII)</name>
    <dbReference type="NCBI Taxonomy" id="478820"/>
    <lineage>
        <taxon>Eukaryota</taxon>
        <taxon>Sar</taxon>
        <taxon>Stramenopiles</taxon>
        <taxon>Bigyra</taxon>
        <taxon>Opalozoa</taxon>
        <taxon>Opalinata</taxon>
        <taxon>Blastocystidae</taxon>
        <taxon>Blastocystis</taxon>
    </lineage>
</organism>
<keyword evidence="4" id="KW-1185">Reference proteome</keyword>
<dbReference type="Proteomes" id="UP000078348">
    <property type="component" value="Unassembled WGS sequence"/>
</dbReference>
<comment type="similarity">
    <text evidence="1">Belongs to the protein kinase superfamily. STE Ser/Thr protein kinase family. STE20 subfamily.</text>
</comment>
<keyword evidence="3" id="KW-0418">Kinase</keyword>
<sequence length="318" mass="35635">MALFQSIVVPGAFAKVYKAVCKTNGKTVAIKIISLENASPNLIDIWKEVLSMKLCNHPNVVRCYCCFNKEDQLWIVTPFMSKGSLLRVLQYLRKNDKLERGEGLPEKVVSAIVKQAAYGLQYLHASNLLHRDVKAGNILIDSDGRVCLADLGVSRVIEGAMKNARARTFVGTPCWMAPEVMNHHDYNAAADIWSLGITALELYKGFPPYAHCEPMEAIIRTCQGDPPSFDTYSPSARVPSWYFRNWVKMVLKKNPDSRPSIDAVLHHHFLSAMTDEEGRALLKHFVAGIPDLDAMEPEVKETVEEGAAETTAVRWRFE</sequence>
<gene>
    <name evidence="3" type="ORF">AV274_4208</name>
</gene>
<dbReference type="AlphaFoldDB" id="A0A196SAR2"/>
<dbReference type="Pfam" id="PF00069">
    <property type="entry name" value="Pkinase"/>
    <property type="match status" value="1"/>
</dbReference>
<accession>A0A196SAR2</accession>